<dbReference type="SUPFAM" id="SSF52777">
    <property type="entry name" value="CoA-dependent acyltransferases"/>
    <property type="match status" value="2"/>
</dbReference>
<feature type="region of interest" description="Disordered" evidence="4">
    <location>
        <begin position="141"/>
        <end position="161"/>
    </location>
</feature>
<evidence type="ECO:0000313" key="6">
    <source>
        <dbReference type="EMBL" id="OWV09300.1"/>
    </source>
</evidence>
<evidence type="ECO:0000256" key="1">
    <source>
        <dbReference type="ARBA" id="ARBA00001957"/>
    </source>
</evidence>
<dbReference type="PROSITE" id="PS50075">
    <property type="entry name" value="CARRIER"/>
    <property type="match status" value="1"/>
</dbReference>
<dbReference type="InterPro" id="IPR036736">
    <property type="entry name" value="ACP-like_sf"/>
</dbReference>
<reference evidence="6 7" key="1">
    <citation type="submission" date="2017-03" db="EMBL/GenBank/DDBJ databases">
        <title>Whole genome sequence of Micromonospora wenchangensis, isolated from mangrove soil.</title>
        <authorList>
            <person name="Yang H."/>
        </authorList>
    </citation>
    <scope>NUCLEOTIDE SEQUENCE [LARGE SCALE GENOMIC DNA]</scope>
    <source>
        <strain evidence="6 7">CCTCC AA 2012002</strain>
    </source>
</reference>
<evidence type="ECO:0000259" key="5">
    <source>
        <dbReference type="PROSITE" id="PS50075"/>
    </source>
</evidence>
<dbReference type="GO" id="GO:0003824">
    <property type="term" value="F:catalytic activity"/>
    <property type="evidence" value="ECO:0007669"/>
    <property type="project" value="InterPro"/>
</dbReference>
<dbReference type="SUPFAM" id="SSF160582">
    <property type="entry name" value="MbtH-like"/>
    <property type="match status" value="1"/>
</dbReference>
<dbReference type="GO" id="GO:0005737">
    <property type="term" value="C:cytoplasm"/>
    <property type="evidence" value="ECO:0007669"/>
    <property type="project" value="TreeGrafter"/>
</dbReference>
<dbReference type="PROSITE" id="PS00012">
    <property type="entry name" value="PHOSPHOPANTETHEINE"/>
    <property type="match status" value="1"/>
</dbReference>
<dbReference type="InterPro" id="IPR042099">
    <property type="entry name" value="ANL_N_sf"/>
</dbReference>
<evidence type="ECO:0000256" key="4">
    <source>
        <dbReference type="SAM" id="MobiDB-lite"/>
    </source>
</evidence>
<dbReference type="PANTHER" id="PTHR45527:SF1">
    <property type="entry name" value="FATTY ACID SYNTHASE"/>
    <property type="match status" value="1"/>
</dbReference>
<gene>
    <name evidence="6" type="ORF">B5D80_09875</name>
</gene>
<dbReference type="InterPro" id="IPR038020">
    <property type="entry name" value="MbtH-like_sf"/>
</dbReference>
<keyword evidence="3" id="KW-0597">Phosphoprotein</keyword>
<dbReference type="SMART" id="SM00823">
    <property type="entry name" value="PKS_PP"/>
    <property type="match status" value="1"/>
</dbReference>
<dbReference type="Gene3D" id="3.90.820.10">
    <property type="entry name" value="Structural Genomics, Unknown Function 30-nov-00 1gh9 Mol_id"/>
    <property type="match status" value="1"/>
</dbReference>
<dbReference type="InterPro" id="IPR045851">
    <property type="entry name" value="AMP-bd_C_sf"/>
</dbReference>
<comment type="cofactor">
    <cofactor evidence="1">
        <name>pantetheine 4'-phosphate</name>
        <dbReference type="ChEBI" id="CHEBI:47942"/>
    </cofactor>
</comment>
<feature type="region of interest" description="Disordered" evidence="4">
    <location>
        <begin position="84"/>
        <end position="105"/>
    </location>
</feature>
<dbReference type="PANTHER" id="PTHR45527">
    <property type="entry name" value="NONRIBOSOMAL PEPTIDE SYNTHETASE"/>
    <property type="match status" value="1"/>
</dbReference>
<feature type="domain" description="Carrier" evidence="5">
    <location>
        <begin position="755"/>
        <end position="830"/>
    </location>
</feature>
<dbReference type="SUPFAM" id="SSF56801">
    <property type="entry name" value="Acetyl-CoA synthetase-like"/>
    <property type="match status" value="1"/>
</dbReference>
<name>A0A246RPT6_9ACTN</name>
<dbReference type="Pfam" id="PF00501">
    <property type="entry name" value="AMP-binding"/>
    <property type="match status" value="1"/>
</dbReference>
<dbReference type="InterPro" id="IPR006162">
    <property type="entry name" value="Ppantetheine_attach_site"/>
</dbReference>
<dbReference type="Pfam" id="PF00668">
    <property type="entry name" value="Condensation"/>
    <property type="match status" value="1"/>
</dbReference>
<dbReference type="InterPro" id="IPR020806">
    <property type="entry name" value="PKS_PP-bd"/>
</dbReference>
<dbReference type="InterPro" id="IPR020845">
    <property type="entry name" value="AMP-binding_CS"/>
</dbReference>
<comment type="caution">
    <text evidence="6">The sequence shown here is derived from an EMBL/GenBank/DDBJ whole genome shotgun (WGS) entry which is preliminary data.</text>
</comment>
<protein>
    <recommendedName>
        <fullName evidence="5">Carrier domain-containing protein</fullName>
    </recommendedName>
</protein>
<dbReference type="InterPro" id="IPR001242">
    <property type="entry name" value="Condensation_dom"/>
</dbReference>
<dbReference type="InterPro" id="IPR009081">
    <property type="entry name" value="PP-bd_ACP"/>
</dbReference>
<dbReference type="EMBL" id="MZMV01000012">
    <property type="protein sequence ID" value="OWV09300.1"/>
    <property type="molecule type" value="Genomic_DNA"/>
</dbReference>
<dbReference type="Pfam" id="PF03621">
    <property type="entry name" value="MbtH"/>
    <property type="match status" value="1"/>
</dbReference>
<dbReference type="Gene3D" id="3.30.559.10">
    <property type="entry name" value="Chloramphenicol acetyltransferase-like domain"/>
    <property type="match status" value="1"/>
</dbReference>
<dbReference type="InterPro" id="IPR005153">
    <property type="entry name" value="MbtH-like_dom"/>
</dbReference>
<dbReference type="Gene3D" id="3.40.50.12780">
    <property type="entry name" value="N-terminal domain of ligase-like"/>
    <property type="match status" value="1"/>
</dbReference>
<dbReference type="GO" id="GO:0044550">
    <property type="term" value="P:secondary metabolite biosynthetic process"/>
    <property type="evidence" value="ECO:0007669"/>
    <property type="project" value="TreeGrafter"/>
</dbReference>
<dbReference type="Gene3D" id="1.10.1200.10">
    <property type="entry name" value="ACP-like"/>
    <property type="match status" value="1"/>
</dbReference>
<dbReference type="InterPro" id="IPR025110">
    <property type="entry name" value="AMP-bd_C"/>
</dbReference>
<dbReference type="InterPro" id="IPR000873">
    <property type="entry name" value="AMP-dep_synth/lig_dom"/>
</dbReference>
<dbReference type="GO" id="GO:0043041">
    <property type="term" value="P:amino acid activation for nonribosomal peptide biosynthetic process"/>
    <property type="evidence" value="ECO:0007669"/>
    <property type="project" value="TreeGrafter"/>
</dbReference>
<dbReference type="CDD" id="cd05930">
    <property type="entry name" value="A_NRPS"/>
    <property type="match status" value="1"/>
</dbReference>
<keyword evidence="2" id="KW-0596">Phosphopantetheine</keyword>
<evidence type="ECO:0000313" key="7">
    <source>
        <dbReference type="Proteomes" id="UP000197174"/>
    </source>
</evidence>
<dbReference type="Gene3D" id="3.30.559.30">
    <property type="entry name" value="Nonribosomal peptide synthetase, condensation domain"/>
    <property type="match status" value="1"/>
</dbReference>
<evidence type="ECO:0000256" key="3">
    <source>
        <dbReference type="ARBA" id="ARBA00022553"/>
    </source>
</evidence>
<dbReference type="PROSITE" id="PS00455">
    <property type="entry name" value="AMP_BINDING"/>
    <property type="match status" value="1"/>
</dbReference>
<proteinExistence type="predicted"/>
<dbReference type="GO" id="GO:0031177">
    <property type="term" value="F:phosphopantetheine binding"/>
    <property type="evidence" value="ECO:0007669"/>
    <property type="project" value="InterPro"/>
</dbReference>
<dbReference type="GO" id="GO:0008610">
    <property type="term" value="P:lipid biosynthetic process"/>
    <property type="evidence" value="ECO:0007669"/>
    <property type="project" value="UniProtKB-ARBA"/>
</dbReference>
<dbReference type="InterPro" id="IPR023213">
    <property type="entry name" value="CAT-like_dom_sf"/>
</dbReference>
<accession>A0A246RPT6</accession>
<organism evidence="6 7">
    <name type="scientific">Micromonospora wenchangensis</name>
    <dbReference type="NCBI Taxonomy" id="1185415"/>
    <lineage>
        <taxon>Bacteria</taxon>
        <taxon>Bacillati</taxon>
        <taxon>Actinomycetota</taxon>
        <taxon>Actinomycetes</taxon>
        <taxon>Micromonosporales</taxon>
        <taxon>Micromonosporaceae</taxon>
        <taxon>Micromonospora</taxon>
    </lineage>
</organism>
<dbReference type="SUPFAM" id="SSF47336">
    <property type="entry name" value="ACP-like"/>
    <property type="match status" value="1"/>
</dbReference>
<dbReference type="Pfam" id="PF00550">
    <property type="entry name" value="PP-binding"/>
    <property type="match status" value="1"/>
</dbReference>
<keyword evidence="7" id="KW-1185">Reference proteome</keyword>
<dbReference type="Gene3D" id="3.30.300.30">
    <property type="match status" value="1"/>
</dbReference>
<dbReference type="Pfam" id="PF13193">
    <property type="entry name" value="AMP-binding_C"/>
    <property type="match status" value="1"/>
</dbReference>
<dbReference type="Proteomes" id="UP000197174">
    <property type="component" value="Unassembled WGS sequence"/>
</dbReference>
<sequence>MAGRAADDVQPLALRARQLRPGRGAPAAALLLPAAGARHRRVGRPAPRWAQHLPRPLHPAGPRGRDVEAAVHGRWPAVPGGVRHPAGPHGRAAVHPGRPADRLPVLGAGGRVLARDRRLRRRARRLGPGDHRVRRRLVHQGSLAGARRAARRGTAGGRRARVSVEPQQVVVNGEDQYSLWPADRPLPGGWTTVFTGPVEECLEHVAAHWTDLRPASLRTTGGAAAGPAVRPAPATVDAASSVAVGPRRPFGDTPLHVLVDRALAADPGRVAVRCAGVAVTAGELRDRVRHAARVLRGHGAGPETPVAVLLPRSVDAVVAILAVLAAGSAYLPLSVHDPADRRARILADAGDPVLLTGPEHRGLVAAGYPSTVLDVTDLPEPVGDDGDGGCRIENLAFIMYTSGTSGAPKGVLGTHRQLVNYVHWCAGEFAFQPGERAVLHAPLYFVGSVMTLFTALVADWELEVAPEPVAFDDLIALTAAAPCGFLKLTPSHVRAMTALGGVDDVARQVMIGSEPLYLTPEFDAWISGSPKSGFGNHYGMSETVGATWYWIGADRTVGRRLPVGAPIPNAEVHILDEQGRPAPPGQTGEICLGGAVIGRGYHGQPVLTAQRWIPHPGGDGRRLLRTGDLGRLGPDGVLDVLGRADRQVKIRGQRVEPPAVEDALRRCPGVAEAVVIAEPDGHDLHLVAYLRSEDEPRPTEAQLRAHAAGLLPEASVPSRFLYVAQYPLTPNGKVDTRRLPTTPTVRPALSTAYVAPAGDLETAVAGVVGAVLRVDRLGVDDDFFELGGDSMQVVEVVTRLDEELGLPVGIADLFDRRTVRALAAGMPDHQLPAPVVAAKPAGEQPDRSPRADTGRPAVGDAAVQARFSGASTGSAPLTWGQTAMYRPMQWFGEASRDFNIRRVLRLAAPVTTERVTTAWSELVLRHQVLRTLMTEDADGPRQHLVADGSYAPLVRDTTAAELPEAADAAAAELAGTAFRLDRDWPVRWALLRVDGQVEAVAVAASHVSLDGWSLELLLAELRTLIEGERTLPAPGWQPLDQAGYEASPAGQRRADRSLAYWRERLPLVPQRIFDGPEQDAGGLPVVTWRMESTAVAAAAGALAERTGASSSTVVLTAALLVQAALTGRDRAVVKLIAGNRNTPRQRQLVTGIAQNALLVFEIGDGDVDDAVRRCYRDSTESYFHATYPPDALDELIAAEGAQADLSVYFNDARLGRDFDVPAEPPDRATLTALAARTTVRQVTAVARHDMTFFLAMPHLAGGCALQLLADTRRVPGPVCERALRGVETLLCEAALRPVALRDVAALLDLGSTRPSDHRESR</sequence>
<dbReference type="SMART" id="SM00923">
    <property type="entry name" value="MbtH"/>
    <property type="match status" value="1"/>
</dbReference>
<evidence type="ECO:0000256" key="2">
    <source>
        <dbReference type="ARBA" id="ARBA00022450"/>
    </source>
</evidence>